<name>A0AAV2B8W7_9ARAC</name>
<gene>
    <name evidence="1" type="ORF">LARSCL_LOCUS17589</name>
</gene>
<comment type="caution">
    <text evidence="1">The sequence shown here is derived from an EMBL/GenBank/DDBJ whole genome shotgun (WGS) entry which is preliminary data.</text>
</comment>
<reference evidence="1 2" key="1">
    <citation type="submission" date="2024-04" db="EMBL/GenBank/DDBJ databases">
        <authorList>
            <person name="Rising A."/>
            <person name="Reimegard J."/>
            <person name="Sonavane S."/>
            <person name="Akerstrom W."/>
            <person name="Nylinder S."/>
            <person name="Hedman E."/>
            <person name="Kallberg Y."/>
        </authorList>
    </citation>
    <scope>NUCLEOTIDE SEQUENCE [LARGE SCALE GENOMIC DNA]</scope>
</reference>
<evidence type="ECO:0000313" key="1">
    <source>
        <dbReference type="EMBL" id="CAL1292325.1"/>
    </source>
</evidence>
<proteinExistence type="predicted"/>
<protein>
    <submittedName>
        <fullName evidence="1">Uncharacterized protein</fullName>
    </submittedName>
</protein>
<accession>A0AAV2B8W7</accession>
<sequence length="32" mass="3890">MFHVSDLQNCYPLEQHRNRIHSCFLVLATRFI</sequence>
<keyword evidence="2" id="KW-1185">Reference proteome</keyword>
<evidence type="ECO:0000313" key="2">
    <source>
        <dbReference type="Proteomes" id="UP001497382"/>
    </source>
</evidence>
<organism evidence="1 2">
    <name type="scientific">Larinioides sclopetarius</name>
    <dbReference type="NCBI Taxonomy" id="280406"/>
    <lineage>
        <taxon>Eukaryota</taxon>
        <taxon>Metazoa</taxon>
        <taxon>Ecdysozoa</taxon>
        <taxon>Arthropoda</taxon>
        <taxon>Chelicerata</taxon>
        <taxon>Arachnida</taxon>
        <taxon>Araneae</taxon>
        <taxon>Araneomorphae</taxon>
        <taxon>Entelegynae</taxon>
        <taxon>Araneoidea</taxon>
        <taxon>Araneidae</taxon>
        <taxon>Larinioides</taxon>
    </lineage>
</organism>
<dbReference type="EMBL" id="CAXIEN010000303">
    <property type="protein sequence ID" value="CAL1292325.1"/>
    <property type="molecule type" value="Genomic_DNA"/>
</dbReference>
<dbReference type="AlphaFoldDB" id="A0AAV2B8W7"/>
<dbReference type="Proteomes" id="UP001497382">
    <property type="component" value="Unassembled WGS sequence"/>
</dbReference>